<dbReference type="EMBL" id="JAWXYG010000011">
    <property type="protein sequence ID" value="KAK4259312.1"/>
    <property type="molecule type" value="Genomic_DNA"/>
</dbReference>
<accession>A0AAE1MA10</accession>
<reference evidence="5" key="1">
    <citation type="submission" date="2023-10" db="EMBL/GenBank/DDBJ databases">
        <title>Chromosome-level genome of the transformable northern wattle, Acacia crassicarpa.</title>
        <authorList>
            <person name="Massaro I."/>
            <person name="Sinha N.R."/>
            <person name="Poethig S."/>
            <person name="Leichty A.R."/>
        </authorList>
    </citation>
    <scope>NUCLEOTIDE SEQUENCE</scope>
    <source>
        <strain evidence="5">Acra3RX</strain>
        <tissue evidence="5">Leaf</tissue>
    </source>
</reference>
<keyword evidence="1" id="KW-0645">Protease</keyword>
<proteinExistence type="predicted"/>
<dbReference type="SUPFAM" id="SSF56672">
    <property type="entry name" value="DNA/RNA polymerases"/>
    <property type="match status" value="1"/>
</dbReference>
<organism evidence="5 6">
    <name type="scientific">Acacia crassicarpa</name>
    <name type="common">northern wattle</name>
    <dbReference type="NCBI Taxonomy" id="499986"/>
    <lineage>
        <taxon>Eukaryota</taxon>
        <taxon>Viridiplantae</taxon>
        <taxon>Streptophyta</taxon>
        <taxon>Embryophyta</taxon>
        <taxon>Tracheophyta</taxon>
        <taxon>Spermatophyta</taxon>
        <taxon>Magnoliopsida</taxon>
        <taxon>eudicotyledons</taxon>
        <taxon>Gunneridae</taxon>
        <taxon>Pentapetalae</taxon>
        <taxon>rosids</taxon>
        <taxon>fabids</taxon>
        <taxon>Fabales</taxon>
        <taxon>Fabaceae</taxon>
        <taxon>Caesalpinioideae</taxon>
        <taxon>mimosoid clade</taxon>
        <taxon>Acacieae</taxon>
        <taxon>Acacia</taxon>
    </lineage>
</organism>
<evidence type="ECO:0000256" key="1">
    <source>
        <dbReference type="ARBA" id="ARBA00022750"/>
    </source>
</evidence>
<protein>
    <recommendedName>
        <fullName evidence="7">Retrovirus-related Pol polyprotein from transposon RE1</fullName>
    </recommendedName>
</protein>
<dbReference type="PANTHER" id="PTHR11439:SF467">
    <property type="entry name" value="INTEGRASE CATALYTIC DOMAIN-CONTAINING PROTEIN"/>
    <property type="match status" value="1"/>
</dbReference>
<sequence>MAASMSSSSIDLGTGNIASSFATSSSKWIIDSGATDHMTGNHHLFSSYAPYATPSSVTIANGSRVLGSGTAALSNLPHQFPDPKSLKYVFLGYSRVQKGYRCYSPTLQCYLVSIDVTFYESTPFFPVFTPPPSRVSTNDTSDSLDNLLVYTIQLPPVQASDSAPAKPPIYHVYQKRRRASNVIDQVHDPQITTSMSDLVSVFSTPTSEPVPVPDILDTTDLTASSSNLDIVSDPPDEMPIALRKDKHSLTVPTTLQQALTHPGWRVAMEDEMVALDKAGTWNLVDLPLGKKAIGCKWVFTIKTKADGTLECLKTRLVAKGYAQTYGVDYSETFSPVAKLFSIRLFISMAANYGWELHQLDVKNVFLNGDLLEEVYMEQPPSFILQGEREKHTDAGVILLVVYVDDIVITGSNVSRISSLKAFVNSHFQTKDLGPLKYFLGIEAMRSKKGILLTQRKYVLDLLKETGKLGAAPSSFPMILNPFLDVDDRISFDELPKDVRKKVDPEKIKPFAYPERYYRLIGKLNYLTVTRPDVTFPVSVLSQFMTAPTVAQWEALEHVLHYLKGSPGRGVLYTNHGHNKIECFCDADHAGSKATRRSTTGYCVFVGGNLVSWTSKKQDVVSKTSAEAEYRAMFQSVQEIVWIHQLIKEVGLATSLPAKLWCDNKAALYIASNSMFHECTKHIEIDCHFVRNKIKENFISTGHVRSNDQLGDLLTKALNETWVDYLCNKLGLINIYALT</sequence>
<evidence type="ECO:0000259" key="2">
    <source>
        <dbReference type="Pfam" id="PF07727"/>
    </source>
</evidence>
<evidence type="ECO:0000313" key="5">
    <source>
        <dbReference type="EMBL" id="KAK4259312.1"/>
    </source>
</evidence>
<dbReference type="InterPro" id="IPR043502">
    <property type="entry name" value="DNA/RNA_pol_sf"/>
</dbReference>
<dbReference type="InterPro" id="IPR057670">
    <property type="entry name" value="SH3_retrovirus"/>
</dbReference>
<comment type="caution">
    <text evidence="5">The sequence shown here is derived from an EMBL/GenBank/DDBJ whole genome shotgun (WGS) entry which is preliminary data.</text>
</comment>
<dbReference type="AlphaFoldDB" id="A0AAE1MA10"/>
<keyword evidence="6" id="KW-1185">Reference proteome</keyword>
<evidence type="ECO:0000313" key="6">
    <source>
        <dbReference type="Proteomes" id="UP001293593"/>
    </source>
</evidence>
<dbReference type="InterPro" id="IPR013103">
    <property type="entry name" value="RVT_2"/>
</dbReference>
<gene>
    <name evidence="5" type="ORF">QN277_005656</name>
</gene>
<dbReference type="Proteomes" id="UP001293593">
    <property type="component" value="Unassembled WGS sequence"/>
</dbReference>
<dbReference type="GO" id="GO:0004190">
    <property type="term" value="F:aspartic-type endopeptidase activity"/>
    <property type="evidence" value="ECO:0007669"/>
    <property type="project" value="UniProtKB-KW"/>
</dbReference>
<evidence type="ECO:0000259" key="3">
    <source>
        <dbReference type="Pfam" id="PF22936"/>
    </source>
</evidence>
<evidence type="ECO:0000259" key="4">
    <source>
        <dbReference type="Pfam" id="PF25597"/>
    </source>
</evidence>
<feature type="domain" description="Reverse transcriptase Ty1/copia-type" evidence="2">
    <location>
        <begin position="394"/>
        <end position="478"/>
    </location>
</feature>
<dbReference type="CDD" id="cd09272">
    <property type="entry name" value="RNase_HI_RT_Ty1"/>
    <property type="match status" value="1"/>
</dbReference>
<keyword evidence="1" id="KW-0378">Hydrolase</keyword>
<dbReference type="InterPro" id="IPR054722">
    <property type="entry name" value="PolX-like_BBD"/>
</dbReference>
<dbReference type="PANTHER" id="PTHR11439">
    <property type="entry name" value="GAG-POL-RELATED RETROTRANSPOSON"/>
    <property type="match status" value="1"/>
</dbReference>
<keyword evidence="1" id="KW-0064">Aspartyl protease</keyword>
<dbReference type="Pfam" id="PF25597">
    <property type="entry name" value="SH3_retrovirus"/>
    <property type="match status" value="1"/>
</dbReference>
<dbReference type="Pfam" id="PF07727">
    <property type="entry name" value="RVT_2"/>
    <property type="match status" value="2"/>
</dbReference>
<name>A0AAE1MA10_9FABA</name>
<feature type="domain" description="Retroviral polymerase SH3-like" evidence="4">
    <location>
        <begin position="82"/>
        <end position="125"/>
    </location>
</feature>
<feature type="domain" description="Reverse transcriptase Ty1/copia-type" evidence="2">
    <location>
        <begin position="280"/>
        <end position="390"/>
    </location>
</feature>
<dbReference type="Pfam" id="PF22936">
    <property type="entry name" value="Pol_BBD"/>
    <property type="match status" value="1"/>
</dbReference>
<evidence type="ECO:0008006" key="7">
    <source>
        <dbReference type="Google" id="ProtNLM"/>
    </source>
</evidence>
<feature type="domain" description="Retrovirus-related Pol polyprotein from transposon TNT 1-94-like beta-barrel" evidence="3">
    <location>
        <begin position="28"/>
        <end position="70"/>
    </location>
</feature>